<dbReference type="SUPFAM" id="SSF52047">
    <property type="entry name" value="RNI-like"/>
    <property type="match status" value="1"/>
</dbReference>
<dbReference type="Gene3D" id="3.80.10.10">
    <property type="entry name" value="Ribonuclease Inhibitor"/>
    <property type="match status" value="1"/>
</dbReference>
<dbReference type="Gramene" id="TVU46303">
    <property type="protein sequence ID" value="TVU46303"/>
    <property type="gene ID" value="EJB05_05829"/>
</dbReference>
<evidence type="ECO:0000256" key="1">
    <source>
        <dbReference type="ARBA" id="ARBA00022737"/>
    </source>
</evidence>
<dbReference type="InterPro" id="IPR032675">
    <property type="entry name" value="LRR_dom_sf"/>
</dbReference>
<feature type="non-terminal residue" evidence="3">
    <location>
        <position position="1"/>
    </location>
</feature>
<organism evidence="3 4">
    <name type="scientific">Eragrostis curvula</name>
    <name type="common">weeping love grass</name>
    <dbReference type="NCBI Taxonomy" id="38414"/>
    <lineage>
        <taxon>Eukaryota</taxon>
        <taxon>Viridiplantae</taxon>
        <taxon>Streptophyta</taxon>
        <taxon>Embryophyta</taxon>
        <taxon>Tracheophyta</taxon>
        <taxon>Spermatophyta</taxon>
        <taxon>Magnoliopsida</taxon>
        <taxon>Liliopsida</taxon>
        <taxon>Poales</taxon>
        <taxon>Poaceae</taxon>
        <taxon>PACMAD clade</taxon>
        <taxon>Chloridoideae</taxon>
        <taxon>Eragrostideae</taxon>
        <taxon>Eragrostidinae</taxon>
        <taxon>Eragrostis</taxon>
    </lineage>
</organism>
<keyword evidence="1" id="KW-0677">Repeat</keyword>
<dbReference type="PANTHER" id="PTHR47186:SF55">
    <property type="entry name" value="NB-ARC DOMAIN-CONTAINING PROTEIN"/>
    <property type="match status" value="1"/>
</dbReference>
<dbReference type="InterPro" id="IPR055414">
    <property type="entry name" value="LRR_R13L4/SHOC2-like"/>
</dbReference>
<dbReference type="PANTHER" id="PTHR47186">
    <property type="entry name" value="LEUCINE-RICH REPEAT-CONTAINING PROTEIN 57"/>
    <property type="match status" value="1"/>
</dbReference>
<evidence type="ECO:0000313" key="3">
    <source>
        <dbReference type="EMBL" id="TVU46303.1"/>
    </source>
</evidence>
<evidence type="ECO:0000259" key="2">
    <source>
        <dbReference type="Pfam" id="PF23598"/>
    </source>
</evidence>
<dbReference type="Pfam" id="PF23598">
    <property type="entry name" value="LRR_14"/>
    <property type="match status" value="1"/>
</dbReference>
<name>A0A5J9WE49_9POAL</name>
<evidence type="ECO:0000313" key="4">
    <source>
        <dbReference type="Proteomes" id="UP000324897"/>
    </source>
</evidence>
<gene>
    <name evidence="3" type="ORF">EJB05_05829</name>
</gene>
<dbReference type="Proteomes" id="UP000324897">
    <property type="component" value="Chromosome 5"/>
</dbReference>
<dbReference type="AlphaFoldDB" id="A0A5J9WE49"/>
<proteinExistence type="predicted"/>
<dbReference type="OrthoDB" id="689900at2759"/>
<feature type="domain" description="Disease resistance R13L4/SHOC-2-like LRR" evidence="2">
    <location>
        <begin position="115"/>
        <end position="258"/>
    </location>
</feature>
<reference evidence="3 4" key="1">
    <citation type="journal article" date="2019" name="Sci. Rep.">
        <title>A high-quality genome of Eragrostis curvula grass provides insights into Poaceae evolution and supports new strategies to enhance forage quality.</title>
        <authorList>
            <person name="Carballo J."/>
            <person name="Santos B.A.C.M."/>
            <person name="Zappacosta D."/>
            <person name="Garbus I."/>
            <person name="Selva J.P."/>
            <person name="Gallo C.A."/>
            <person name="Diaz A."/>
            <person name="Albertini E."/>
            <person name="Caccamo M."/>
            <person name="Echenique V."/>
        </authorList>
    </citation>
    <scope>NUCLEOTIDE SEQUENCE [LARGE SCALE GENOMIC DNA]</scope>
    <source>
        <strain evidence="4">cv. Victoria</strain>
        <tissue evidence="3">Leaf</tissue>
    </source>
</reference>
<sequence>MGPRGRRQCRGRGPTKAGWVVVGGDGWAGCKEITHLPDSLFGLRHLQTLDIRGTSIVYIELQKLQKLEYFRSGTTVPWKDDDGLAADEESTPLIISSCTLLPKFFRRGPVGPCNGVKVPRGIRHLKSLHTLGAINVNNSAGDILDDIYLLKQLKKLELSGINKKNSKKLSRAIINQKSLESLSLQFGKENHVVHWDDISPPSSIRSLKLYGHVVELSAMRFKNLQNLRKMSLEMTRLFTPDDIKLLARLFSTLQNLEISCSSSLQLRFVEGAMEKLEQLNGSSLKVSGLKHLISLTQVWLEGTCDNTLKEALLQKLVSHPKKPALKMKDSSAAGIVRRV</sequence>
<comment type="caution">
    <text evidence="3">The sequence shown here is derived from an EMBL/GenBank/DDBJ whole genome shotgun (WGS) entry which is preliminary data.</text>
</comment>
<accession>A0A5J9WE49</accession>
<keyword evidence="4" id="KW-1185">Reference proteome</keyword>
<dbReference type="EMBL" id="RWGY01000004">
    <property type="protein sequence ID" value="TVU46303.1"/>
    <property type="molecule type" value="Genomic_DNA"/>
</dbReference>
<protein>
    <recommendedName>
        <fullName evidence="2">Disease resistance R13L4/SHOC-2-like LRR domain-containing protein</fullName>
    </recommendedName>
</protein>